<accession>A0A3B3SB52</accession>
<dbReference type="GeneTree" id="ENSGT00940000157859"/>
<sequence length="262" mass="29724">MTAVSHVPKPVRGRSVETRVQLRLSQQDPNLTSAGIVEVCQHCFKRQRITLLRSAEVNTKSNVSGLLLTSAGHFYTACKRSVLHPLMYVDVDVSSFLCRTGSLIRSVSESGARSGMAKFLTQDQIHEYKECFSLYDKKRKGKIEAKDLITVMRCLGTSPTFSEVERHLQIHKIDKNGELDFSTFLTMMHRQTQQEDPKNEILEAMRMTDILASELRAKLTGLGEKLTDREVDELFREANVGPDGRVHYEEFSKMVTLPPVDY</sequence>
<keyword evidence="9" id="KW-1185">Reference proteome</keyword>
<dbReference type="SMART" id="SM00054">
    <property type="entry name" value="EFh"/>
    <property type="match status" value="3"/>
</dbReference>
<reference evidence="8" key="2">
    <citation type="submission" date="2025-09" db="UniProtKB">
        <authorList>
            <consortium name="Ensembl"/>
        </authorList>
    </citation>
    <scope>IDENTIFICATION</scope>
</reference>
<dbReference type="InterPro" id="IPR050230">
    <property type="entry name" value="CALM/Myosin/TropC-like"/>
</dbReference>
<dbReference type="PANTHER" id="PTHR23048:SF45">
    <property type="entry name" value="CALMODULIN LIKE 4"/>
    <property type="match status" value="1"/>
</dbReference>
<name>A0A3B3SB52_9TELE</name>
<evidence type="ECO:0000256" key="6">
    <source>
        <dbReference type="ARBA" id="ARBA00037485"/>
    </source>
</evidence>
<dbReference type="Gene3D" id="1.10.238.10">
    <property type="entry name" value="EF-hand"/>
    <property type="match status" value="1"/>
</dbReference>
<dbReference type="STRING" id="1676925.ENSPKIP00000027693"/>
<evidence type="ECO:0000256" key="1">
    <source>
        <dbReference type="ARBA" id="ARBA00009763"/>
    </source>
</evidence>
<keyword evidence="3" id="KW-0479">Metal-binding</keyword>
<dbReference type="PROSITE" id="PS50222">
    <property type="entry name" value="EF_HAND_2"/>
    <property type="match status" value="1"/>
</dbReference>
<dbReference type="SUPFAM" id="SSF47473">
    <property type="entry name" value="EF-hand"/>
    <property type="match status" value="1"/>
</dbReference>
<dbReference type="InterPro" id="IPR011992">
    <property type="entry name" value="EF-hand-dom_pair"/>
</dbReference>
<dbReference type="PANTHER" id="PTHR23048">
    <property type="entry name" value="MYOSIN LIGHT CHAIN 1, 3"/>
    <property type="match status" value="1"/>
</dbReference>
<organism evidence="8 9">
    <name type="scientific">Paramormyrops kingsleyae</name>
    <dbReference type="NCBI Taxonomy" id="1676925"/>
    <lineage>
        <taxon>Eukaryota</taxon>
        <taxon>Metazoa</taxon>
        <taxon>Chordata</taxon>
        <taxon>Craniata</taxon>
        <taxon>Vertebrata</taxon>
        <taxon>Euteleostomi</taxon>
        <taxon>Actinopterygii</taxon>
        <taxon>Neopterygii</taxon>
        <taxon>Teleostei</taxon>
        <taxon>Osteoglossocephala</taxon>
        <taxon>Osteoglossomorpha</taxon>
        <taxon>Osteoglossiformes</taxon>
        <taxon>Mormyridae</taxon>
        <taxon>Paramormyrops</taxon>
    </lineage>
</organism>
<dbReference type="Ensembl" id="ENSPKIT00000008463.1">
    <property type="protein sequence ID" value="ENSPKIP00000027693.1"/>
    <property type="gene ID" value="ENSPKIG00000009644.1"/>
</dbReference>
<evidence type="ECO:0000256" key="2">
    <source>
        <dbReference type="ARBA" id="ARBA00022481"/>
    </source>
</evidence>
<proteinExistence type="inferred from homology"/>
<dbReference type="GO" id="GO:0016460">
    <property type="term" value="C:myosin II complex"/>
    <property type="evidence" value="ECO:0007669"/>
    <property type="project" value="TreeGrafter"/>
</dbReference>
<dbReference type="GO" id="GO:0005509">
    <property type="term" value="F:calcium ion binding"/>
    <property type="evidence" value="ECO:0007669"/>
    <property type="project" value="InterPro"/>
</dbReference>
<keyword evidence="5" id="KW-0106">Calcium</keyword>
<evidence type="ECO:0000313" key="9">
    <source>
        <dbReference type="Proteomes" id="UP000261540"/>
    </source>
</evidence>
<dbReference type="InterPro" id="IPR002048">
    <property type="entry name" value="EF_hand_dom"/>
</dbReference>
<keyword evidence="4" id="KW-0677">Repeat</keyword>
<dbReference type="AlphaFoldDB" id="A0A3B3SB52"/>
<evidence type="ECO:0000313" key="8">
    <source>
        <dbReference type="Ensembl" id="ENSPKIP00000027693.1"/>
    </source>
</evidence>
<dbReference type="Pfam" id="PF13499">
    <property type="entry name" value="EF-hand_7"/>
    <property type="match status" value="1"/>
</dbReference>
<comment type="similarity">
    <text evidence="1">Belongs to the calmodulin family.</text>
</comment>
<feature type="domain" description="EF-hand" evidence="7">
    <location>
        <begin position="123"/>
        <end position="158"/>
    </location>
</feature>
<keyword evidence="2" id="KW-0488">Methylation</keyword>
<protein>
    <submittedName>
        <fullName evidence="8">Calmodulin-like 4a</fullName>
    </submittedName>
</protein>
<evidence type="ECO:0000259" key="7">
    <source>
        <dbReference type="PROSITE" id="PS50222"/>
    </source>
</evidence>
<evidence type="ECO:0000256" key="4">
    <source>
        <dbReference type="ARBA" id="ARBA00022737"/>
    </source>
</evidence>
<dbReference type="Proteomes" id="UP000261540">
    <property type="component" value="Unplaced"/>
</dbReference>
<evidence type="ECO:0000256" key="5">
    <source>
        <dbReference type="ARBA" id="ARBA00022837"/>
    </source>
</evidence>
<dbReference type="FunFam" id="1.10.238.10:FF:000527">
    <property type="entry name" value="Calmodulin-3"/>
    <property type="match status" value="1"/>
</dbReference>
<evidence type="ECO:0000256" key="3">
    <source>
        <dbReference type="ARBA" id="ARBA00022723"/>
    </source>
</evidence>
<dbReference type="CDD" id="cd00051">
    <property type="entry name" value="EFh"/>
    <property type="match status" value="2"/>
</dbReference>
<comment type="function">
    <text evidence="6">Calmodulin acts as part of a calcium signal transduction pathway by mediating the control of a large number of enzymes, ion channels, aquaporins and other proteins through calcium-binding. Calcium-binding is required for the activation of calmodulin. Among the enzymes to be stimulated by the calmodulin-calcium complex are a number of protein kinases, such as myosin light-chain kinases and calmodulin-dependent protein kinase type II (CaMK2), and phosphatases.</text>
</comment>
<reference evidence="8" key="1">
    <citation type="submission" date="2025-08" db="UniProtKB">
        <authorList>
            <consortium name="Ensembl"/>
        </authorList>
    </citation>
    <scope>IDENTIFICATION</scope>
</reference>
<dbReference type="Pfam" id="PF13405">
    <property type="entry name" value="EF-hand_6"/>
    <property type="match status" value="1"/>
</dbReference>